<evidence type="ECO:0000259" key="5">
    <source>
        <dbReference type="Pfam" id="PF00419"/>
    </source>
</evidence>
<keyword evidence="4" id="KW-0732">Signal</keyword>
<dbReference type="Proteomes" id="UP000325607">
    <property type="component" value="Unassembled WGS sequence"/>
</dbReference>
<evidence type="ECO:0000313" key="6">
    <source>
        <dbReference type="EMBL" id="VVM96764.1"/>
    </source>
</evidence>
<dbReference type="InterPro" id="IPR000259">
    <property type="entry name" value="Adhesion_dom_fimbrial"/>
</dbReference>
<dbReference type="RefSeq" id="WP_191623171.1">
    <property type="nucleotide sequence ID" value="NZ_CABVGX010000023.1"/>
</dbReference>
<sequence precursor="true">MQLSTRRLTGALALVCSSQFLPAIAVANTCDRITGSGPLSFTLNMNTIFVPRDAPVGSVIGMERQFLRPPNNEGSSIRCSNDGGTRLISNVLTRAGFFPGLLPANTALNAPQSIMNTNIPGVGVTITLGFPFDDSATNAFVPDTGNATVPFSAHHERPMGTTNLNFSRLESWITLVKTGDIPAGPQDLNVSEIFNGTFTGIPGKAFGAGLVGTVVQAHCGTYRVSDDPVRLGSWNMSDFTGPGYTTTPTPFHITLSSCVADGTDKNIANAHIRFEGSGGSVPITPPITGVFSLTPGSAAKGIGIQILRDDGSTPVALDTEVPMGAIGARDTVLAFNARFYQIGPSRDLRPGDAKGTLNFTLTYK</sequence>
<feature type="signal peptide" evidence="4">
    <location>
        <begin position="1"/>
        <end position="27"/>
    </location>
</feature>
<evidence type="ECO:0000256" key="4">
    <source>
        <dbReference type="SAM" id="SignalP"/>
    </source>
</evidence>
<evidence type="ECO:0000313" key="7">
    <source>
        <dbReference type="Proteomes" id="UP000325607"/>
    </source>
</evidence>
<organism evidence="6 7">
    <name type="scientific">Pseudomonas fluorescens</name>
    <dbReference type="NCBI Taxonomy" id="294"/>
    <lineage>
        <taxon>Bacteria</taxon>
        <taxon>Pseudomonadati</taxon>
        <taxon>Pseudomonadota</taxon>
        <taxon>Gammaproteobacteria</taxon>
        <taxon>Pseudomonadales</taxon>
        <taxon>Pseudomonadaceae</taxon>
        <taxon>Pseudomonas</taxon>
    </lineage>
</organism>
<dbReference type="InterPro" id="IPR036937">
    <property type="entry name" value="Adhesion_dom_fimbrial_sf"/>
</dbReference>
<comment type="subcellular location">
    <subcellularLocation>
        <location evidence="1">Fimbrium</location>
    </subcellularLocation>
</comment>
<feature type="domain" description="Fimbrial-type adhesion" evidence="5">
    <location>
        <begin position="212"/>
        <end position="364"/>
    </location>
</feature>
<dbReference type="GO" id="GO:0009289">
    <property type="term" value="C:pilus"/>
    <property type="evidence" value="ECO:0007669"/>
    <property type="project" value="UniProtKB-SubCell"/>
</dbReference>
<dbReference type="PANTHER" id="PTHR33420:SF14">
    <property type="entry name" value="TYPE 1 FIMBRIN D-MANNOSE SPECIFIC ADHESIN"/>
    <property type="match status" value="1"/>
</dbReference>
<protein>
    <submittedName>
        <fullName evidence="6">Fimbria adhesin protein</fullName>
    </submittedName>
</protein>
<proteinExistence type="inferred from homology"/>
<keyword evidence="3" id="KW-0281">Fimbrium</keyword>
<dbReference type="PANTHER" id="PTHR33420">
    <property type="entry name" value="FIMBRIAL SUBUNIT ELFA-RELATED"/>
    <property type="match status" value="1"/>
</dbReference>
<comment type="similarity">
    <text evidence="2">Belongs to the fimbrial protein family.</text>
</comment>
<dbReference type="Pfam" id="PF00419">
    <property type="entry name" value="Fimbrial"/>
    <property type="match status" value="1"/>
</dbReference>
<dbReference type="GO" id="GO:0043709">
    <property type="term" value="P:cell adhesion involved in single-species biofilm formation"/>
    <property type="evidence" value="ECO:0007669"/>
    <property type="project" value="TreeGrafter"/>
</dbReference>
<dbReference type="SUPFAM" id="SSF49401">
    <property type="entry name" value="Bacterial adhesins"/>
    <property type="match status" value="1"/>
</dbReference>
<gene>
    <name evidence="6" type="primary">mrkD</name>
    <name evidence="6" type="ORF">PS645_03080</name>
</gene>
<dbReference type="EMBL" id="CABVGX010000023">
    <property type="protein sequence ID" value="VVM96764.1"/>
    <property type="molecule type" value="Genomic_DNA"/>
</dbReference>
<dbReference type="Gene3D" id="2.60.40.1090">
    <property type="entry name" value="Fimbrial-type adhesion domain"/>
    <property type="match status" value="1"/>
</dbReference>
<evidence type="ECO:0000256" key="3">
    <source>
        <dbReference type="ARBA" id="ARBA00023263"/>
    </source>
</evidence>
<dbReference type="AlphaFoldDB" id="A0A5E6TTN9"/>
<feature type="chain" id="PRO_5022786394" evidence="4">
    <location>
        <begin position="28"/>
        <end position="364"/>
    </location>
</feature>
<dbReference type="Gene3D" id="2.60.40.3310">
    <property type="match status" value="1"/>
</dbReference>
<dbReference type="InterPro" id="IPR008966">
    <property type="entry name" value="Adhesion_dom_sf"/>
</dbReference>
<evidence type="ECO:0000256" key="1">
    <source>
        <dbReference type="ARBA" id="ARBA00004561"/>
    </source>
</evidence>
<reference evidence="6 7" key="1">
    <citation type="submission" date="2019-09" db="EMBL/GenBank/DDBJ databases">
        <authorList>
            <person name="Chandra G."/>
            <person name="Truman W A."/>
        </authorList>
    </citation>
    <scope>NUCLEOTIDE SEQUENCE [LARGE SCALE GENOMIC DNA]</scope>
    <source>
        <strain evidence="6">PS645</strain>
    </source>
</reference>
<dbReference type="InterPro" id="IPR050263">
    <property type="entry name" value="Bact_Fimbrial_Adh_Pro"/>
</dbReference>
<accession>A0A5E6TTN9</accession>
<evidence type="ECO:0000256" key="2">
    <source>
        <dbReference type="ARBA" id="ARBA00006671"/>
    </source>
</evidence>
<name>A0A5E6TTN9_PSEFL</name>